<dbReference type="Gene3D" id="2.40.10.10">
    <property type="entry name" value="Trypsin-like serine proteases"/>
    <property type="match status" value="1"/>
</dbReference>
<feature type="chain" id="PRO_5012777243" evidence="8">
    <location>
        <begin position="26"/>
        <end position="504"/>
    </location>
</feature>
<feature type="signal peptide" evidence="8">
    <location>
        <begin position="1"/>
        <end position="25"/>
    </location>
</feature>
<evidence type="ECO:0000256" key="3">
    <source>
        <dbReference type="ARBA" id="ARBA00022825"/>
    </source>
</evidence>
<keyword evidence="4" id="KW-1015">Disulfide bond</keyword>
<sequence length="504" mass="54253">MKLSFGQGNDFLVILTMGLLHVCLGQQGVNVPQASSCHRVVSGSAQGGTLKSHDGYPNTPYSPGFQCRYVINVPPGRHAEVTIGGSTLGLRPWDFAILIDGTVASKLNFMCNVERYKQLGVVGEDYVAVVQKTIGTAGTTHSIKSTSPTIVVDFCVHTFAKELSNRKGFEVRFTSTPGSVTNSGQNAEAAVAKPAASGDQDENLPQPQPQQPDKPRPPPVSKPEPISRKTCGRPQNPPSNNPNRIVNGVVARENSWPWICTLVQKPTQQFCGCTLIAERWIVTAGHCVDGNSEEMMKDSVQVYLGVENLRQATAKHKYNIVRVIHHENYNDPVGSTSNDIALIKLDRAVVFSNDAMPACLPNKTVHAKPFVQAGSSGRRVCYVAGWGRLYDGQSAIDGGKIGAGSDQLQQVAIEVMPMPVCKAYMTGYTIMDNAFCGGYDNGKFDSCQGDSGGPLVCDDGRGRWSLFGIVSWGLGCAQPKAPGIYTNVAMMREWIDSNMAQGGL</sequence>
<dbReference type="GO" id="GO:0006508">
    <property type="term" value="P:proteolysis"/>
    <property type="evidence" value="ECO:0007669"/>
    <property type="project" value="UniProtKB-KW"/>
</dbReference>
<dbReference type="InterPro" id="IPR018114">
    <property type="entry name" value="TRYPSIN_HIS"/>
</dbReference>
<dbReference type="OrthoDB" id="7863416at2759"/>
<comment type="caution">
    <text evidence="5">Lacks conserved residue(s) required for the propagation of feature annotation.</text>
</comment>
<keyword evidence="12" id="KW-1185">Reference proteome</keyword>
<evidence type="ECO:0000256" key="2">
    <source>
        <dbReference type="ARBA" id="ARBA00022801"/>
    </source>
</evidence>
<feature type="domain" description="CUB" evidence="9">
    <location>
        <begin position="37"/>
        <end position="176"/>
    </location>
</feature>
<dbReference type="InterPro" id="IPR001314">
    <property type="entry name" value="Peptidase_S1A"/>
</dbReference>
<dbReference type="SUPFAM" id="SSF49854">
    <property type="entry name" value="Spermadhesin, CUB domain"/>
    <property type="match status" value="1"/>
</dbReference>
<reference evidence="12" key="1">
    <citation type="submission" date="2017-01" db="EMBL/GenBank/DDBJ databases">
        <title>Comparative genomics of anhydrobiosis in the tardigrade Hypsibius dujardini.</title>
        <authorList>
            <person name="Yoshida Y."/>
            <person name="Koutsovoulos G."/>
            <person name="Laetsch D."/>
            <person name="Stevens L."/>
            <person name="Kumar S."/>
            <person name="Horikawa D."/>
            <person name="Ishino K."/>
            <person name="Komine S."/>
            <person name="Tomita M."/>
            <person name="Blaxter M."/>
            <person name="Arakawa K."/>
        </authorList>
    </citation>
    <scope>NUCLEOTIDE SEQUENCE [LARGE SCALE GENOMIC DNA]</scope>
    <source>
        <strain evidence="12">Z151</strain>
    </source>
</reference>
<evidence type="ECO:0000259" key="10">
    <source>
        <dbReference type="PROSITE" id="PS50240"/>
    </source>
</evidence>
<keyword evidence="2 6" id="KW-0378">Hydrolase</keyword>
<dbReference type="Pfam" id="PF00089">
    <property type="entry name" value="Trypsin"/>
    <property type="match status" value="1"/>
</dbReference>
<dbReference type="CDD" id="cd00190">
    <property type="entry name" value="Tryp_SPc"/>
    <property type="match status" value="1"/>
</dbReference>
<feature type="region of interest" description="Disordered" evidence="7">
    <location>
        <begin position="176"/>
        <end position="245"/>
    </location>
</feature>
<evidence type="ECO:0000313" key="12">
    <source>
        <dbReference type="Proteomes" id="UP000192578"/>
    </source>
</evidence>
<dbReference type="Gene3D" id="2.60.120.290">
    <property type="entry name" value="Spermadhesin, CUB domain"/>
    <property type="match status" value="1"/>
</dbReference>
<accession>A0A1W0WTF0</accession>
<dbReference type="InterPro" id="IPR009003">
    <property type="entry name" value="Peptidase_S1_PA"/>
</dbReference>
<feature type="domain" description="Peptidase S1" evidence="10">
    <location>
        <begin position="245"/>
        <end position="500"/>
    </location>
</feature>
<dbReference type="PANTHER" id="PTHR24252:SF7">
    <property type="entry name" value="HYALIN"/>
    <property type="match status" value="1"/>
</dbReference>
<evidence type="ECO:0000256" key="7">
    <source>
        <dbReference type="SAM" id="MobiDB-lite"/>
    </source>
</evidence>
<dbReference type="GO" id="GO:0004252">
    <property type="term" value="F:serine-type endopeptidase activity"/>
    <property type="evidence" value="ECO:0007669"/>
    <property type="project" value="InterPro"/>
</dbReference>
<evidence type="ECO:0000256" key="5">
    <source>
        <dbReference type="PROSITE-ProRule" id="PRU00059"/>
    </source>
</evidence>
<dbReference type="SMART" id="SM00020">
    <property type="entry name" value="Tryp_SPc"/>
    <property type="match status" value="1"/>
</dbReference>
<feature type="compositionally biased region" description="Pro residues" evidence="7">
    <location>
        <begin position="206"/>
        <end position="222"/>
    </location>
</feature>
<evidence type="ECO:0000313" key="11">
    <source>
        <dbReference type="EMBL" id="OQV18457.1"/>
    </source>
</evidence>
<dbReference type="AlphaFoldDB" id="A0A1W0WTF0"/>
<dbReference type="SUPFAM" id="SSF50494">
    <property type="entry name" value="Trypsin-like serine proteases"/>
    <property type="match status" value="1"/>
</dbReference>
<organism evidence="11 12">
    <name type="scientific">Hypsibius exemplaris</name>
    <name type="common">Freshwater tardigrade</name>
    <dbReference type="NCBI Taxonomy" id="2072580"/>
    <lineage>
        <taxon>Eukaryota</taxon>
        <taxon>Metazoa</taxon>
        <taxon>Ecdysozoa</taxon>
        <taxon>Tardigrada</taxon>
        <taxon>Eutardigrada</taxon>
        <taxon>Parachela</taxon>
        <taxon>Hypsibioidea</taxon>
        <taxon>Hypsibiidae</taxon>
        <taxon>Hypsibius</taxon>
    </lineage>
</organism>
<dbReference type="PANTHER" id="PTHR24252">
    <property type="entry name" value="ACROSIN-RELATED"/>
    <property type="match status" value="1"/>
</dbReference>
<dbReference type="PRINTS" id="PR00722">
    <property type="entry name" value="CHYMOTRYPSIN"/>
</dbReference>
<dbReference type="InterPro" id="IPR001254">
    <property type="entry name" value="Trypsin_dom"/>
</dbReference>
<keyword evidence="1 6" id="KW-0645">Protease</keyword>
<dbReference type="EMBL" id="MTYJ01000049">
    <property type="protein sequence ID" value="OQV18457.1"/>
    <property type="molecule type" value="Genomic_DNA"/>
</dbReference>
<dbReference type="Proteomes" id="UP000192578">
    <property type="component" value="Unassembled WGS sequence"/>
</dbReference>
<keyword evidence="8" id="KW-0732">Signal</keyword>
<dbReference type="PROSITE" id="PS00134">
    <property type="entry name" value="TRYPSIN_HIS"/>
    <property type="match status" value="1"/>
</dbReference>
<gene>
    <name evidence="11" type="ORF">BV898_07466</name>
</gene>
<dbReference type="InterPro" id="IPR043504">
    <property type="entry name" value="Peptidase_S1_PA_chymotrypsin"/>
</dbReference>
<dbReference type="InterPro" id="IPR033116">
    <property type="entry name" value="TRYPSIN_SER"/>
</dbReference>
<name>A0A1W0WTF0_HYPEX</name>
<comment type="caution">
    <text evidence="11">The sequence shown here is derived from an EMBL/GenBank/DDBJ whole genome shotgun (WGS) entry which is preliminary data.</text>
</comment>
<dbReference type="PROSITE" id="PS50240">
    <property type="entry name" value="TRYPSIN_DOM"/>
    <property type="match status" value="1"/>
</dbReference>
<dbReference type="InterPro" id="IPR000859">
    <property type="entry name" value="CUB_dom"/>
</dbReference>
<dbReference type="FunFam" id="2.40.10.10:FF:000003">
    <property type="entry name" value="Transmembrane serine protease 3"/>
    <property type="match status" value="1"/>
</dbReference>
<proteinExistence type="predicted"/>
<dbReference type="InterPro" id="IPR035914">
    <property type="entry name" value="Sperma_CUB_dom_sf"/>
</dbReference>
<evidence type="ECO:0000259" key="9">
    <source>
        <dbReference type="PROSITE" id="PS01180"/>
    </source>
</evidence>
<dbReference type="PROSITE" id="PS00135">
    <property type="entry name" value="TRYPSIN_SER"/>
    <property type="match status" value="1"/>
</dbReference>
<protein>
    <submittedName>
        <fullName evidence="11">Atrial natriuretic peptide-converting enzyme</fullName>
    </submittedName>
</protein>
<feature type="compositionally biased region" description="Polar residues" evidence="7">
    <location>
        <begin position="176"/>
        <end position="186"/>
    </location>
</feature>
<evidence type="ECO:0000256" key="8">
    <source>
        <dbReference type="SAM" id="SignalP"/>
    </source>
</evidence>
<evidence type="ECO:0000256" key="6">
    <source>
        <dbReference type="RuleBase" id="RU363034"/>
    </source>
</evidence>
<keyword evidence="3 6" id="KW-0720">Serine protease</keyword>
<evidence type="ECO:0000256" key="1">
    <source>
        <dbReference type="ARBA" id="ARBA00022670"/>
    </source>
</evidence>
<dbReference type="PROSITE" id="PS01180">
    <property type="entry name" value="CUB"/>
    <property type="match status" value="1"/>
</dbReference>
<evidence type="ECO:0000256" key="4">
    <source>
        <dbReference type="ARBA" id="ARBA00023157"/>
    </source>
</evidence>